<gene>
    <name evidence="1" type="ORF">GGP41_003896</name>
</gene>
<sequence>MAQDAVPAANTIAAKVIVAFLEHSEYNGYKIIMPKQFSSDDSNLLRELQVQAIDAGAVSKVKRDTMVNMAAWTTKGQPCVHVNFRPILRDNLNYLAFLALSFMEKCGHVVAGALAKIREQSHLRYLNTLNRSYSTESATCLLSISTITKEVKGEESGTAKLSLTQRQRRAQLSNACDHCHRLKCKCEAPFPYRNGKRCGIECIERKRKPNVRPITTSYSIPTTILNL</sequence>
<accession>A0A8H5Z8Q9</accession>
<organism evidence="1 2">
    <name type="scientific">Cochliobolus sativus</name>
    <name type="common">Common root rot and spot blotch fungus</name>
    <name type="synonym">Bipolaris sorokiniana</name>
    <dbReference type="NCBI Taxonomy" id="45130"/>
    <lineage>
        <taxon>Eukaryota</taxon>
        <taxon>Fungi</taxon>
        <taxon>Dikarya</taxon>
        <taxon>Ascomycota</taxon>
        <taxon>Pezizomycotina</taxon>
        <taxon>Dothideomycetes</taxon>
        <taxon>Pleosporomycetidae</taxon>
        <taxon>Pleosporales</taxon>
        <taxon>Pleosporineae</taxon>
        <taxon>Pleosporaceae</taxon>
        <taxon>Bipolaris</taxon>
    </lineage>
</organism>
<dbReference type="AlphaFoldDB" id="A0A8H5Z8Q9"/>
<protein>
    <submittedName>
        <fullName evidence="1">Uncharacterized protein</fullName>
    </submittedName>
</protein>
<dbReference type="EMBL" id="WNKQ01000033">
    <property type="protein sequence ID" value="KAF5844044.1"/>
    <property type="molecule type" value="Genomic_DNA"/>
</dbReference>
<evidence type="ECO:0000313" key="2">
    <source>
        <dbReference type="Proteomes" id="UP000624244"/>
    </source>
</evidence>
<evidence type="ECO:0000313" key="1">
    <source>
        <dbReference type="EMBL" id="KAF5844044.1"/>
    </source>
</evidence>
<reference evidence="1" key="1">
    <citation type="submission" date="2019-11" db="EMBL/GenBank/DDBJ databases">
        <title>Bipolaris sorokiniana Genome sequencing.</title>
        <authorList>
            <person name="Wang H."/>
        </authorList>
    </citation>
    <scope>NUCLEOTIDE SEQUENCE</scope>
</reference>
<dbReference type="Proteomes" id="UP000624244">
    <property type="component" value="Unassembled WGS sequence"/>
</dbReference>
<name>A0A8H5Z8Q9_COCSA</name>
<proteinExistence type="predicted"/>
<comment type="caution">
    <text evidence="1">The sequence shown here is derived from an EMBL/GenBank/DDBJ whole genome shotgun (WGS) entry which is preliminary data.</text>
</comment>